<keyword evidence="1" id="KW-0472">Membrane</keyword>
<dbReference type="EMBL" id="CP007648">
    <property type="protein sequence ID" value="AIR11709.1"/>
    <property type="molecule type" value="Genomic_DNA"/>
</dbReference>
<evidence type="ECO:0000256" key="1">
    <source>
        <dbReference type="SAM" id="Phobius"/>
    </source>
</evidence>
<dbReference type="AlphaFoldDB" id="A0A089QF63"/>
<gene>
    <name evidence="2" type="ORF">LSJ_3093c</name>
</gene>
<evidence type="ECO:0000313" key="2">
    <source>
        <dbReference type="EMBL" id="AIR11709.1"/>
    </source>
</evidence>
<feature type="transmembrane region" description="Helical" evidence="1">
    <location>
        <begin position="46"/>
        <end position="79"/>
    </location>
</feature>
<protein>
    <submittedName>
        <fullName evidence="2">Putative transmembrane protein</fullName>
    </submittedName>
</protein>
<geneLocation type="plasmid" evidence="2 3">
    <name>pMP1046B</name>
</geneLocation>
<proteinExistence type="predicted"/>
<sequence length="84" mass="9152">MNKVKATIRKMVNKDPIAVFIGIPGAIIQLLMLVAAVVLTTSENDYAIAMSLLLLRIGMVLLGVLGVIAFGIVLLELYYTFKDE</sequence>
<keyword evidence="2" id="KW-0614">Plasmid</keyword>
<reference evidence="2 3" key="1">
    <citation type="journal article" date="2014" name="BMC Genomics">
        <title>Unusual genome complexity in Lactobacillus salivarius JCM1046.</title>
        <authorList>
            <person name="Raftis E.J."/>
            <person name="Forde B.M."/>
            <person name="Claesson M.J."/>
            <person name="O'Toole P.W."/>
        </authorList>
    </citation>
    <scope>NUCLEOTIDE SEQUENCE [LARGE SCALE GENOMIC DNA]</scope>
    <source>
        <strain evidence="2 3">JCM1046</strain>
        <plasmid evidence="2 3">pMP1046B</plasmid>
    </source>
</reference>
<organism evidence="2 3">
    <name type="scientific">Ligilactobacillus salivarius</name>
    <dbReference type="NCBI Taxonomy" id="1624"/>
    <lineage>
        <taxon>Bacteria</taxon>
        <taxon>Bacillati</taxon>
        <taxon>Bacillota</taxon>
        <taxon>Bacilli</taxon>
        <taxon>Lactobacillales</taxon>
        <taxon>Lactobacillaceae</taxon>
        <taxon>Ligilactobacillus</taxon>
    </lineage>
</organism>
<keyword evidence="1 2" id="KW-0812">Transmembrane</keyword>
<dbReference type="KEGG" id="lsj:LSJ_3093c"/>
<dbReference type="Proteomes" id="UP000029488">
    <property type="component" value="Plasmid pMP1046B"/>
</dbReference>
<feature type="transmembrane region" description="Helical" evidence="1">
    <location>
        <begin position="17"/>
        <end position="40"/>
    </location>
</feature>
<evidence type="ECO:0000313" key="3">
    <source>
        <dbReference type="Proteomes" id="UP000029488"/>
    </source>
</evidence>
<accession>A0A089QF63</accession>
<name>A0A089QF63_9LACO</name>
<keyword evidence="1" id="KW-1133">Transmembrane helix</keyword>
<dbReference type="RefSeq" id="WP_148305463.1">
    <property type="nucleotide sequence ID" value="NZ_CP007648.1"/>
</dbReference>